<evidence type="ECO:0000256" key="4">
    <source>
        <dbReference type="ARBA" id="ARBA00022692"/>
    </source>
</evidence>
<dbReference type="PANTHER" id="PTHR43163:SF3">
    <property type="entry name" value="PEPTIDE ABC TRANSPORTER PERMEASE PROTEIN"/>
    <property type="match status" value="1"/>
</dbReference>
<dbReference type="Proteomes" id="UP001589702">
    <property type="component" value="Unassembled WGS sequence"/>
</dbReference>
<keyword evidence="2 7" id="KW-0813">Transport</keyword>
<evidence type="ECO:0000256" key="1">
    <source>
        <dbReference type="ARBA" id="ARBA00004651"/>
    </source>
</evidence>
<evidence type="ECO:0000256" key="5">
    <source>
        <dbReference type="ARBA" id="ARBA00022989"/>
    </source>
</evidence>
<evidence type="ECO:0000256" key="7">
    <source>
        <dbReference type="RuleBase" id="RU363032"/>
    </source>
</evidence>
<dbReference type="EMBL" id="JBHMBC010000018">
    <property type="protein sequence ID" value="MFB9820296.1"/>
    <property type="molecule type" value="Genomic_DNA"/>
</dbReference>
<keyword evidence="6 7" id="KW-0472">Membrane</keyword>
<dbReference type="RefSeq" id="WP_234754853.1">
    <property type="nucleotide sequence ID" value="NZ_BAAAWN010000001.1"/>
</dbReference>
<comment type="similarity">
    <text evidence="7">Belongs to the binding-protein-dependent transport system permease family.</text>
</comment>
<feature type="transmembrane region" description="Helical" evidence="7">
    <location>
        <begin position="9"/>
        <end position="27"/>
    </location>
</feature>
<evidence type="ECO:0000256" key="2">
    <source>
        <dbReference type="ARBA" id="ARBA00022448"/>
    </source>
</evidence>
<gene>
    <name evidence="9" type="ORF">ACFFP1_12410</name>
</gene>
<comment type="subcellular location">
    <subcellularLocation>
        <location evidence="1 7">Cell membrane</location>
        <topology evidence="1 7">Multi-pass membrane protein</topology>
    </subcellularLocation>
</comment>
<feature type="transmembrane region" description="Helical" evidence="7">
    <location>
        <begin position="101"/>
        <end position="122"/>
    </location>
</feature>
<dbReference type="PANTHER" id="PTHR43163">
    <property type="entry name" value="DIPEPTIDE TRANSPORT SYSTEM PERMEASE PROTEIN DPPB-RELATED"/>
    <property type="match status" value="1"/>
</dbReference>
<dbReference type="Gene3D" id="1.10.3720.10">
    <property type="entry name" value="MetI-like"/>
    <property type="match status" value="1"/>
</dbReference>
<keyword evidence="10" id="KW-1185">Reference proteome</keyword>
<evidence type="ECO:0000313" key="9">
    <source>
        <dbReference type="EMBL" id="MFB9820296.1"/>
    </source>
</evidence>
<dbReference type="CDD" id="cd06261">
    <property type="entry name" value="TM_PBP2"/>
    <property type="match status" value="1"/>
</dbReference>
<evidence type="ECO:0000259" key="8">
    <source>
        <dbReference type="PROSITE" id="PS50928"/>
    </source>
</evidence>
<proteinExistence type="inferred from homology"/>
<evidence type="ECO:0000313" key="10">
    <source>
        <dbReference type="Proteomes" id="UP001589702"/>
    </source>
</evidence>
<evidence type="ECO:0000256" key="6">
    <source>
        <dbReference type="ARBA" id="ARBA00023136"/>
    </source>
</evidence>
<dbReference type="InterPro" id="IPR045621">
    <property type="entry name" value="BPD_transp_1_N"/>
</dbReference>
<keyword evidence="5 7" id="KW-1133">Transmembrane helix</keyword>
<organism evidence="9 10">
    <name type="scientific">Arthrobacter ramosus</name>
    <dbReference type="NCBI Taxonomy" id="1672"/>
    <lineage>
        <taxon>Bacteria</taxon>
        <taxon>Bacillati</taxon>
        <taxon>Actinomycetota</taxon>
        <taxon>Actinomycetes</taxon>
        <taxon>Micrococcales</taxon>
        <taxon>Micrococcaceae</taxon>
        <taxon>Arthrobacter</taxon>
    </lineage>
</organism>
<dbReference type="InterPro" id="IPR000515">
    <property type="entry name" value="MetI-like"/>
</dbReference>
<feature type="transmembrane region" description="Helical" evidence="7">
    <location>
        <begin position="134"/>
        <end position="160"/>
    </location>
</feature>
<dbReference type="InterPro" id="IPR035906">
    <property type="entry name" value="MetI-like_sf"/>
</dbReference>
<dbReference type="PROSITE" id="PS50928">
    <property type="entry name" value="ABC_TM1"/>
    <property type="match status" value="1"/>
</dbReference>
<sequence>MAVFLIRRLLAGILLVILVASATYILLNYTGSDVARNIVGETATPEQALAKAAELGLDRPLGSRYFDWLGTTLSGDLGKSWFNNVPVSTTLLNGLPVTLSIIFGALVLSALVSVILGSLAAVRAGWFDKTVQASAVLADSIPGFLVALVLAMVVAVNLGWLPATGFVPFQRSAVEWLRSITLPSVALAFGATAATTLQLRGSMLDVLKLDYVRTLRSRGLSDRRVVFKHVLRNAAPPAVTVLSLQFIGLVGGAVIVEKVFGLRGIGSIATSAAVQGDAPVVLGVVIVMVLIVVVVNLIADLAYGWLNPKVRAE</sequence>
<dbReference type="SUPFAM" id="SSF161098">
    <property type="entry name" value="MetI-like"/>
    <property type="match status" value="1"/>
</dbReference>
<comment type="caution">
    <text evidence="9">The sequence shown here is derived from an EMBL/GenBank/DDBJ whole genome shotgun (WGS) entry which is preliminary data.</text>
</comment>
<feature type="domain" description="ABC transmembrane type-1" evidence="8">
    <location>
        <begin position="95"/>
        <end position="299"/>
    </location>
</feature>
<reference evidence="9 10" key="1">
    <citation type="submission" date="2024-09" db="EMBL/GenBank/DDBJ databases">
        <authorList>
            <person name="Sun Q."/>
            <person name="Mori K."/>
        </authorList>
    </citation>
    <scope>NUCLEOTIDE SEQUENCE [LARGE SCALE GENOMIC DNA]</scope>
    <source>
        <strain evidence="9 10">JCM 1334</strain>
    </source>
</reference>
<dbReference type="Pfam" id="PF00528">
    <property type="entry name" value="BPD_transp_1"/>
    <property type="match status" value="1"/>
</dbReference>
<keyword evidence="3" id="KW-1003">Cell membrane</keyword>
<accession>A0ABV5Y0S4</accession>
<evidence type="ECO:0000256" key="3">
    <source>
        <dbReference type="ARBA" id="ARBA00022475"/>
    </source>
</evidence>
<protein>
    <submittedName>
        <fullName evidence="9">ABC transporter permease</fullName>
    </submittedName>
</protein>
<dbReference type="Pfam" id="PF19300">
    <property type="entry name" value="BPD_transp_1_N"/>
    <property type="match status" value="1"/>
</dbReference>
<keyword evidence="4 7" id="KW-0812">Transmembrane</keyword>
<feature type="transmembrane region" description="Helical" evidence="7">
    <location>
        <begin position="238"/>
        <end position="260"/>
    </location>
</feature>
<name>A0ABV5Y0S4_ARTRM</name>
<feature type="transmembrane region" description="Helical" evidence="7">
    <location>
        <begin position="280"/>
        <end position="306"/>
    </location>
</feature>
<feature type="transmembrane region" description="Helical" evidence="7">
    <location>
        <begin position="180"/>
        <end position="199"/>
    </location>
</feature>